<dbReference type="InterPro" id="IPR002347">
    <property type="entry name" value="SDR_fam"/>
</dbReference>
<sequence length="251" mass="25648">MQVRDSVAVVTGAASGLGLATARRLTDAGARVVMLDLPASDGAARASEIGGTFIAADVTDPVGIEAALVSARAHGPVRVLVNCAGIGDPARTLGKSGPLALESFERVVRVNLIGTFNVARLAAAAMAETEAVDGERGVIVNTASVAAFDGQVGQTSYAASKAGIVGLTIPLARDLARHLIRVMTIAPGIFRTPILDGLSEQARASIASQVPHPARLGEPSEFADLVMSVIANPMLNGETIRLDGALRMGPQ</sequence>
<dbReference type="PANTHER" id="PTHR43658:SF8">
    <property type="entry name" value="17-BETA-HYDROXYSTEROID DEHYDROGENASE 14-RELATED"/>
    <property type="match status" value="1"/>
</dbReference>
<dbReference type="EMBL" id="CAFBPU010000011">
    <property type="protein sequence ID" value="CAB5028410.1"/>
    <property type="molecule type" value="Genomic_DNA"/>
</dbReference>
<dbReference type="SMART" id="SM00822">
    <property type="entry name" value="PKS_KR"/>
    <property type="match status" value="1"/>
</dbReference>
<dbReference type="InterPro" id="IPR036291">
    <property type="entry name" value="NAD(P)-bd_dom_sf"/>
</dbReference>
<accession>A0A6J7RIR0</accession>
<evidence type="ECO:0000259" key="3">
    <source>
        <dbReference type="SMART" id="SM00822"/>
    </source>
</evidence>
<dbReference type="EMBL" id="CAFBND010000016">
    <property type="protein sequence ID" value="CAB4933368.1"/>
    <property type="molecule type" value="Genomic_DNA"/>
</dbReference>
<dbReference type="PRINTS" id="PR00081">
    <property type="entry name" value="GDHRDH"/>
</dbReference>
<dbReference type="InterPro" id="IPR020904">
    <property type="entry name" value="Sc_DH/Rdtase_CS"/>
</dbReference>
<dbReference type="AlphaFoldDB" id="A0A6J7RIR0"/>
<comment type="similarity">
    <text evidence="1">Belongs to the short-chain dehydrogenases/reductases (SDR) family.</text>
</comment>
<dbReference type="InterPro" id="IPR057326">
    <property type="entry name" value="KR_dom"/>
</dbReference>
<dbReference type="PROSITE" id="PS00061">
    <property type="entry name" value="ADH_SHORT"/>
    <property type="match status" value="1"/>
</dbReference>
<feature type="domain" description="Ketoreductase" evidence="3">
    <location>
        <begin position="6"/>
        <end position="193"/>
    </location>
</feature>
<protein>
    <submittedName>
        <fullName evidence="6">Unannotated protein</fullName>
    </submittedName>
</protein>
<gene>
    <name evidence="4" type="ORF">UFOPK3268_00322</name>
    <name evidence="5" type="ORF">UFOPK3752_00577</name>
    <name evidence="6" type="ORF">UFOPK4150_00729</name>
</gene>
<name>A0A6J7RIR0_9ZZZZ</name>
<proteinExistence type="inferred from homology"/>
<dbReference type="Pfam" id="PF00106">
    <property type="entry name" value="adh_short"/>
    <property type="match status" value="1"/>
</dbReference>
<evidence type="ECO:0000313" key="6">
    <source>
        <dbReference type="EMBL" id="CAB5028410.1"/>
    </source>
</evidence>
<evidence type="ECO:0000313" key="4">
    <source>
        <dbReference type="EMBL" id="CAB4846881.1"/>
    </source>
</evidence>
<organism evidence="6">
    <name type="scientific">freshwater metagenome</name>
    <dbReference type="NCBI Taxonomy" id="449393"/>
    <lineage>
        <taxon>unclassified sequences</taxon>
        <taxon>metagenomes</taxon>
        <taxon>ecological metagenomes</taxon>
    </lineage>
</organism>
<reference evidence="6" key="1">
    <citation type="submission" date="2020-05" db="EMBL/GenBank/DDBJ databases">
        <authorList>
            <person name="Chiriac C."/>
            <person name="Salcher M."/>
            <person name="Ghai R."/>
            <person name="Kavagutti S V."/>
        </authorList>
    </citation>
    <scope>NUCLEOTIDE SEQUENCE</scope>
</reference>
<dbReference type="PANTHER" id="PTHR43658">
    <property type="entry name" value="SHORT-CHAIN DEHYDROGENASE/REDUCTASE"/>
    <property type="match status" value="1"/>
</dbReference>
<dbReference type="GO" id="GO:0016491">
    <property type="term" value="F:oxidoreductase activity"/>
    <property type="evidence" value="ECO:0007669"/>
    <property type="project" value="UniProtKB-KW"/>
</dbReference>
<evidence type="ECO:0000256" key="2">
    <source>
        <dbReference type="ARBA" id="ARBA00023002"/>
    </source>
</evidence>
<dbReference type="EMBL" id="CAFBIZ010000024">
    <property type="protein sequence ID" value="CAB4846881.1"/>
    <property type="molecule type" value="Genomic_DNA"/>
</dbReference>
<keyword evidence="2" id="KW-0560">Oxidoreductase</keyword>
<dbReference type="PRINTS" id="PR00080">
    <property type="entry name" value="SDRFAMILY"/>
</dbReference>
<dbReference type="SUPFAM" id="SSF51735">
    <property type="entry name" value="NAD(P)-binding Rossmann-fold domains"/>
    <property type="match status" value="1"/>
</dbReference>
<evidence type="ECO:0000256" key="1">
    <source>
        <dbReference type="ARBA" id="ARBA00006484"/>
    </source>
</evidence>
<evidence type="ECO:0000313" key="5">
    <source>
        <dbReference type="EMBL" id="CAB4933368.1"/>
    </source>
</evidence>
<dbReference type="FunFam" id="3.40.50.720:FF:000215">
    <property type="entry name" value="3-hydroxyacyl-CoA dehydrogenase type-2"/>
    <property type="match status" value="1"/>
</dbReference>
<dbReference type="Gene3D" id="3.40.50.720">
    <property type="entry name" value="NAD(P)-binding Rossmann-like Domain"/>
    <property type="match status" value="1"/>
</dbReference>